<feature type="non-terminal residue" evidence="2">
    <location>
        <position position="61"/>
    </location>
</feature>
<gene>
    <name evidence="2" type="ORF">LCGC14_1301750</name>
</gene>
<accession>A0A0F9NSA7</accession>
<keyword evidence="1" id="KW-0472">Membrane</keyword>
<keyword evidence="1" id="KW-0812">Transmembrane</keyword>
<evidence type="ECO:0000313" key="2">
    <source>
        <dbReference type="EMBL" id="KKM84192.1"/>
    </source>
</evidence>
<protein>
    <submittedName>
        <fullName evidence="2">Uncharacterized protein</fullName>
    </submittedName>
</protein>
<proteinExistence type="predicted"/>
<organism evidence="2">
    <name type="scientific">marine sediment metagenome</name>
    <dbReference type="NCBI Taxonomy" id="412755"/>
    <lineage>
        <taxon>unclassified sequences</taxon>
        <taxon>metagenomes</taxon>
        <taxon>ecological metagenomes</taxon>
    </lineage>
</organism>
<name>A0A0F9NSA7_9ZZZZ</name>
<feature type="transmembrane region" description="Helical" evidence="1">
    <location>
        <begin position="7"/>
        <end position="28"/>
    </location>
</feature>
<dbReference type="EMBL" id="LAZR01007603">
    <property type="protein sequence ID" value="KKM84192.1"/>
    <property type="molecule type" value="Genomic_DNA"/>
</dbReference>
<reference evidence="2" key="1">
    <citation type="journal article" date="2015" name="Nature">
        <title>Complex archaea that bridge the gap between prokaryotes and eukaryotes.</title>
        <authorList>
            <person name="Spang A."/>
            <person name="Saw J.H."/>
            <person name="Jorgensen S.L."/>
            <person name="Zaremba-Niedzwiedzka K."/>
            <person name="Martijn J."/>
            <person name="Lind A.E."/>
            <person name="van Eijk R."/>
            <person name="Schleper C."/>
            <person name="Guy L."/>
            <person name="Ettema T.J."/>
        </authorList>
    </citation>
    <scope>NUCLEOTIDE SEQUENCE</scope>
</reference>
<evidence type="ECO:0000256" key="1">
    <source>
        <dbReference type="SAM" id="Phobius"/>
    </source>
</evidence>
<comment type="caution">
    <text evidence="2">The sequence shown here is derived from an EMBL/GenBank/DDBJ whole genome shotgun (WGS) entry which is preliminary data.</text>
</comment>
<dbReference type="AlphaFoldDB" id="A0A0F9NSA7"/>
<keyword evidence="1" id="KW-1133">Transmembrane helix</keyword>
<sequence>MVKFEELFIQFALGTLLIVSIFAFGISLQSDNNATETIRNNTLLNSSFGQLQEDLGGMSGI</sequence>